<dbReference type="GO" id="GO:0016151">
    <property type="term" value="F:nickel cation binding"/>
    <property type="evidence" value="ECO:0007669"/>
    <property type="project" value="UniProtKB-UniRule"/>
</dbReference>
<keyword evidence="2 3" id="KW-0143">Chaperone</keyword>
<organism evidence="4 5">
    <name type="scientific">Palleronia marisminoris</name>
    <dbReference type="NCBI Taxonomy" id="315423"/>
    <lineage>
        <taxon>Bacteria</taxon>
        <taxon>Pseudomonadati</taxon>
        <taxon>Pseudomonadota</taxon>
        <taxon>Alphaproteobacteria</taxon>
        <taxon>Rhodobacterales</taxon>
        <taxon>Roseobacteraceae</taxon>
        <taxon>Palleronia</taxon>
    </lineage>
</organism>
<dbReference type="GO" id="GO:0005737">
    <property type="term" value="C:cytoplasm"/>
    <property type="evidence" value="ECO:0007669"/>
    <property type="project" value="UniProtKB-SubCell"/>
</dbReference>
<name>A0A1Y5RZX7_9RHOB</name>
<keyword evidence="3" id="KW-0996">Nickel insertion</keyword>
<dbReference type="HAMAP" id="MF_01384">
    <property type="entry name" value="UreD"/>
    <property type="match status" value="1"/>
</dbReference>
<dbReference type="EMBL" id="FWFV01000002">
    <property type="protein sequence ID" value="SLN28832.1"/>
    <property type="molecule type" value="Genomic_DNA"/>
</dbReference>
<accession>A0A1Y5RZX7</accession>
<dbReference type="PANTHER" id="PTHR33643">
    <property type="entry name" value="UREASE ACCESSORY PROTEIN D"/>
    <property type="match status" value="1"/>
</dbReference>
<keyword evidence="5" id="KW-1185">Reference proteome</keyword>
<keyword evidence="3" id="KW-0963">Cytoplasm</keyword>
<comment type="subunit">
    <text evidence="3">UreD, UreF and UreG form a complex that acts as a GTP-hydrolysis-dependent molecular chaperone, activating the urease apoprotein by helping to assemble the nickel containing metallocenter of UreC. The UreE protein probably delivers the nickel.</text>
</comment>
<evidence type="ECO:0000256" key="1">
    <source>
        <dbReference type="ARBA" id="ARBA00007177"/>
    </source>
</evidence>
<dbReference type="RefSeq" id="WP_085853164.1">
    <property type="nucleotide sequence ID" value="NZ_FOPF01000002.1"/>
</dbReference>
<evidence type="ECO:0000313" key="5">
    <source>
        <dbReference type="Proteomes" id="UP000193870"/>
    </source>
</evidence>
<proteinExistence type="inferred from homology"/>
<dbReference type="Pfam" id="PF01774">
    <property type="entry name" value="UreD"/>
    <property type="match status" value="1"/>
</dbReference>
<dbReference type="STRING" id="315423.SAMN04488020_102124"/>
<dbReference type="InterPro" id="IPR002669">
    <property type="entry name" value="UreD"/>
</dbReference>
<evidence type="ECO:0000313" key="4">
    <source>
        <dbReference type="EMBL" id="SLN28832.1"/>
    </source>
</evidence>
<protein>
    <recommendedName>
        <fullName evidence="3">Urease accessory protein UreD</fullName>
    </recommendedName>
</protein>
<comment type="similarity">
    <text evidence="1 3">Belongs to the UreD family.</text>
</comment>
<dbReference type="AlphaFoldDB" id="A0A1Y5RZX7"/>
<dbReference type="PANTHER" id="PTHR33643:SF1">
    <property type="entry name" value="UREASE ACCESSORY PROTEIN D"/>
    <property type="match status" value="1"/>
</dbReference>
<dbReference type="Proteomes" id="UP000193870">
    <property type="component" value="Unassembled WGS sequence"/>
</dbReference>
<evidence type="ECO:0000256" key="3">
    <source>
        <dbReference type="HAMAP-Rule" id="MF_01384"/>
    </source>
</evidence>
<gene>
    <name evidence="3 4" type="primary">ureD</name>
    <name evidence="4" type="ORF">PAM7066_01156</name>
</gene>
<sequence>MPNMLADPVHQRSRGHGRIVVGPRGLTGLRQEGSARIGLPHGPGSMQAVLVNTSGGMTSGDRMLWEAEAGADLTLTTQACERIYRCDDDSAETTVRLTAGTGARLAWLPQETLLFEGARYRRRIEAEIAPDAELLVVEPLLFGRLAMGETVRRVELRDDWRLARGGRLLHAEALRLATDDLPAELEAAAQGACALATVVFISARAEGMLAETRRIIGQTGGASVIGDKLVCRLMAPDGYELRKRLVPLVSLLAGDVPRLWRL</sequence>
<evidence type="ECO:0000256" key="2">
    <source>
        <dbReference type="ARBA" id="ARBA00023186"/>
    </source>
</evidence>
<comment type="function">
    <text evidence="3">Required for maturation of urease via the functional incorporation of the urease nickel metallocenter.</text>
</comment>
<comment type="subcellular location">
    <subcellularLocation>
        <location evidence="3">Cytoplasm</location>
    </subcellularLocation>
</comment>
<reference evidence="4 5" key="1">
    <citation type="submission" date="2017-03" db="EMBL/GenBank/DDBJ databases">
        <authorList>
            <person name="Afonso C.L."/>
            <person name="Miller P.J."/>
            <person name="Scott M.A."/>
            <person name="Spackman E."/>
            <person name="Goraichik I."/>
            <person name="Dimitrov K.M."/>
            <person name="Suarez D.L."/>
            <person name="Swayne D.E."/>
        </authorList>
    </citation>
    <scope>NUCLEOTIDE SEQUENCE [LARGE SCALE GENOMIC DNA]</scope>
    <source>
        <strain evidence="4 5">CECT 7066</strain>
    </source>
</reference>